<accession>A0A2X2CVF0</accession>
<dbReference type="PANTHER" id="PTHR30204">
    <property type="entry name" value="REDOX-CYCLING DRUG-SENSING TRANSCRIPTIONAL ACTIVATOR SOXR"/>
    <property type="match status" value="1"/>
</dbReference>
<dbReference type="GO" id="GO:0003677">
    <property type="term" value="F:DNA binding"/>
    <property type="evidence" value="ECO:0007669"/>
    <property type="project" value="UniProtKB-KW"/>
</dbReference>
<dbReference type="PROSITE" id="PS50937">
    <property type="entry name" value="HTH_MERR_2"/>
    <property type="match status" value="1"/>
</dbReference>
<evidence type="ECO:0000313" key="6">
    <source>
        <dbReference type="Proteomes" id="UP000626180"/>
    </source>
</evidence>
<dbReference type="EMBL" id="JADMCD010000006">
    <property type="protein sequence ID" value="MBF8641597.1"/>
    <property type="molecule type" value="Genomic_DNA"/>
</dbReference>
<dbReference type="InterPro" id="IPR000551">
    <property type="entry name" value="MerR-type_HTH_dom"/>
</dbReference>
<dbReference type="Pfam" id="PF07739">
    <property type="entry name" value="TipAS"/>
    <property type="match status" value="2"/>
</dbReference>
<dbReference type="PRINTS" id="PR00040">
    <property type="entry name" value="HTHMERR"/>
</dbReference>
<gene>
    <name evidence="4" type="primary">tipA</name>
    <name evidence="3" type="ORF">IRZ65_13000</name>
    <name evidence="4" type="ORF">NCTC11842_04641</name>
</gene>
<dbReference type="PROSITE" id="PS00552">
    <property type="entry name" value="HTH_MERR_1"/>
    <property type="match status" value="1"/>
</dbReference>
<dbReference type="EMBL" id="UAUF01000014">
    <property type="protein sequence ID" value="SPZ12732.1"/>
    <property type="molecule type" value="Genomic_DNA"/>
</dbReference>
<dbReference type="InterPro" id="IPR009061">
    <property type="entry name" value="DNA-bd_dom_put_sf"/>
</dbReference>
<dbReference type="Gene3D" id="1.10.1660.10">
    <property type="match status" value="1"/>
</dbReference>
<evidence type="ECO:0000313" key="3">
    <source>
        <dbReference type="EMBL" id="MBF8641597.1"/>
    </source>
</evidence>
<evidence type="ECO:0000313" key="4">
    <source>
        <dbReference type="EMBL" id="SPZ12732.1"/>
    </source>
</evidence>
<dbReference type="InterPro" id="IPR047057">
    <property type="entry name" value="MerR_fam"/>
</dbReference>
<dbReference type="InterPro" id="IPR012925">
    <property type="entry name" value="TipAS_dom"/>
</dbReference>
<sequence length="338" mass="38593">MLLKVGELARQSGLTIRALHHYDSIGLLTPSARSDAGYRLYNRADIARLHQIQALRGMGLSLAEIGALLARPDVALLTITEQQIRRLDRQITRQTNLRNRLADLHRQLSEGEEPDLADWLKTLELMTMYEQHFAPEDLNDLPFYTPANQQAWRALVQEAHQLLQQGLPPESFQAQSLARRWMTLLERNTSTNPALAVRLNELFRQEAPLQEQTGVTTEMTRFILKAFTAGKLAIYERYLTPEEFAFMQANYGEQVPKWLPLLADLRRIMDNGLPPHSPEALQLAQRWTALFTAYAGTNPETHHKLRQAHTCEPQLAEGTWMTDDIQRYLGQAMAALHT</sequence>
<dbReference type="PANTHER" id="PTHR30204:SF90">
    <property type="entry name" value="HTH-TYPE TRANSCRIPTIONAL ACTIVATOR MTA"/>
    <property type="match status" value="1"/>
</dbReference>
<dbReference type="GO" id="GO:0003700">
    <property type="term" value="F:DNA-binding transcription factor activity"/>
    <property type="evidence" value="ECO:0007669"/>
    <property type="project" value="InterPro"/>
</dbReference>
<proteinExistence type="predicted"/>
<feature type="domain" description="HTH merR-type" evidence="2">
    <location>
        <begin position="2"/>
        <end position="71"/>
    </location>
</feature>
<dbReference type="SMART" id="SM00422">
    <property type="entry name" value="HTH_MERR"/>
    <property type="match status" value="1"/>
</dbReference>
<evidence type="ECO:0000313" key="5">
    <source>
        <dbReference type="Proteomes" id="UP000250443"/>
    </source>
</evidence>
<evidence type="ECO:0000259" key="2">
    <source>
        <dbReference type="PROSITE" id="PS50937"/>
    </source>
</evidence>
<evidence type="ECO:0000256" key="1">
    <source>
        <dbReference type="ARBA" id="ARBA00023125"/>
    </source>
</evidence>
<reference evidence="4 5" key="1">
    <citation type="submission" date="2018-06" db="EMBL/GenBank/DDBJ databases">
        <authorList>
            <consortium name="Pathogen Informatics"/>
            <person name="Doyle S."/>
        </authorList>
    </citation>
    <scope>NUCLEOTIDE SEQUENCE [LARGE SCALE GENOMIC DNA]</scope>
    <source>
        <strain evidence="4 5">NCTC11842</strain>
    </source>
</reference>
<dbReference type="Proteomes" id="UP000626180">
    <property type="component" value="Unassembled WGS sequence"/>
</dbReference>
<dbReference type="Proteomes" id="UP000250443">
    <property type="component" value="Unassembled WGS sequence"/>
</dbReference>
<organism evidence="4 5">
    <name type="scientific">Pseudomonas luteola</name>
    <dbReference type="NCBI Taxonomy" id="47886"/>
    <lineage>
        <taxon>Bacteria</taxon>
        <taxon>Pseudomonadati</taxon>
        <taxon>Pseudomonadota</taxon>
        <taxon>Gammaproteobacteria</taxon>
        <taxon>Pseudomonadales</taxon>
        <taxon>Pseudomonadaceae</taxon>
        <taxon>Pseudomonas</taxon>
    </lineage>
</organism>
<keyword evidence="1" id="KW-0238">DNA-binding</keyword>
<protein>
    <submittedName>
        <fullName evidence="4">MerR family transcriptional regulator</fullName>
    </submittedName>
</protein>
<keyword evidence="6" id="KW-1185">Reference proteome</keyword>
<dbReference type="SUPFAM" id="SSF46955">
    <property type="entry name" value="Putative DNA-binding domain"/>
    <property type="match status" value="1"/>
</dbReference>
<dbReference type="AlphaFoldDB" id="A0A2X2CVF0"/>
<dbReference type="RefSeq" id="WP_010796378.1">
    <property type="nucleotide sequence ID" value="NZ_JADMCD010000006.1"/>
</dbReference>
<name>A0A2X2CVF0_PSELU</name>
<dbReference type="Pfam" id="PF13411">
    <property type="entry name" value="MerR_1"/>
    <property type="match status" value="1"/>
</dbReference>
<dbReference type="CDD" id="cd04788">
    <property type="entry name" value="HTH_NolA-AlbR"/>
    <property type="match status" value="1"/>
</dbReference>
<reference evidence="3 6" key="2">
    <citation type="submission" date="2020-10" db="EMBL/GenBank/DDBJ databases">
        <title>Genome sequences of Pseudomonas isolates.</title>
        <authorList>
            <person name="Wessels L."/>
            <person name="Reich F."/>
            <person name="Hammerl J."/>
        </authorList>
    </citation>
    <scope>NUCLEOTIDE SEQUENCE [LARGE SCALE GENOMIC DNA]</scope>
    <source>
        <strain evidence="3 6">20-MO00624-0</strain>
    </source>
</reference>